<dbReference type="RefSeq" id="WP_115029053.1">
    <property type="nucleotide sequence ID" value="NZ_JAAFNO010000001.1"/>
</dbReference>
<evidence type="ECO:0000256" key="6">
    <source>
        <dbReference type="RuleBase" id="RU363076"/>
    </source>
</evidence>
<proteinExistence type="inferred from homology"/>
<comment type="caution">
    <text evidence="7">The sequence shown here is derived from an EMBL/GenBank/DDBJ whole genome shotgun (WGS) entry which is preliminary data.</text>
</comment>
<evidence type="ECO:0000256" key="5">
    <source>
        <dbReference type="ARBA" id="ARBA00023136"/>
    </source>
</evidence>
<feature type="transmembrane region" description="Helical" evidence="6">
    <location>
        <begin position="218"/>
        <end position="236"/>
    </location>
</feature>
<dbReference type="PANTHER" id="PTHR23427:SF2">
    <property type="entry name" value="SURFEIT LOCUS PROTEIN 1"/>
    <property type="match status" value="1"/>
</dbReference>
<evidence type="ECO:0000256" key="1">
    <source>
        <dbReference type="ARBA" id="ARBA00004370"/>
    </source>
</evidence>
<protein>
    <recommendedName>
        <fullName evidence="6">SURF1-like protein</fullName>
    </recommendedName>
</protein>
<keyword evidence="5 6" id="KW-0472">Membrane</keyword>
<keyword evidence="3 6" id="KW-0812">Transmembrane</keyword>
<comment type="subcellular location">
    <subcellularLocation>
        <location evidence="6">Cell membrane</location>
        <topology evidence="6">Multi-pass membrane protein</topology>
    </subcellularLocation>
    <subcellularLocation>
        <location evidence="1">Membrane</location>
    </subcellularLocation>
</comment>
<dbReference type="EMBL" id="UFYA01000001">
    <property type="protein sequence ID" value="STD03299.1"/>
    <property type="molecule type" value="Genomic_DNA"/>
</dbReference>
<evidence type="ECO:0000313" key="8">
    <source>
        <dbReference type="Proteomes" id="UP000254118"/>
    </source>
</evidence>
<dbReference type="PANTHER" id="PTHR23427">
    <property type="entry name" value="SURFEIT LOCUS PROTEIN"/>
    <property type="match status" value="1"/>
</dbReference>
<comment type="similarity">
    <text evidence="2 6">Belongs to the SURF1 family.</text>
</comment>
<reference evidence="7 8" key="1">
    <citation type="submission" date="2018-06" db="EMBL/GenBank/DDBJ databases">
        <authorList>
            <consortium name="Pathogen Informatics"/>
            <person name="Doyle S."/>
        </authorList>
    </citation>
    <scope>NUCLEOTIDE SEQUENCE [LARGE SCALE GENOMIC DNA]</scope>
    <source>
        <strain evidence="7 8">NCTC7915</strain>
    </source>
</reference>
<keyword evidence="6" id="KW-1003">Cell membrane</keyword>
<dbReference type="Proteomes" id="UP000254118">
    <property type="component" value="Unassembled WGS sequence"/>
</dbReference>
<sequence length="272" mass="29610">MLRTALKPKWLGLLLLVLLVVVSFTWLGFWQLDVAQAKQQREAAEYARSQPYAPINSLLPPHHPLTQQLVGRKVTATGTYVPEHQLIVTPRLNNGQAGAWVMTPLNTGDAYVPVVRGWVPDPAHVQPPPTGTVTVTGVLAPPESAPSEPSPLPSGQVATIDLAHLVNTWNTQTYSAFVITAAETTPGPDGKVAPITSWRPETIPAPQPDTGGIQWRNLAYALQWWFFAAFAVYMWIRMVRDDAVTDAAIARGETVTTASIDPWKATPTGEKS</sequence>
<dbReference type="GO" id="GO:0005886">
    <property type="term" value="C:plasma membrane"/>
    <property type="evidence" value="ECO:0007669"/>
    <property type="project" value="UniProtKB-SubCell"/>
</dbReference>
<comment type="caution">
    <text evidence="6">Lacks conserved residue(s) required for the propagation of feature annotation.</text>
</comment>
<evidence type="ECO:0000256" key="3">
    <source>
        <dbReference type="ARBA" id="ARBA00022692"/>
    </source>
</evidence>
<name>A0AA46BL69_9MICO</name>
<evidence type="ECO:0000313" key="7">
    <source>
        <dbReference type="EMBL" id="STD03299.1"/>
    </source>
</evidence>
<dbReference type="AlphaFoldDB" id="A0AA46BL69"/>
<dbReference type="InterPro" id="IPR045214">
    <property type="entry name" value="Surf1/Surf4"/>
</dbReference>
<dbReference type="Pfam" id="PF02104">
    <property type="entry name" value="SURF1"/>
    <property type="match status" value="1"/>
</dbReference>
<accession>A0AA46BL69</accession>
<organism evidence="7 8">
    <name type="scientific">Dermatophilus congolensis</name>
    <dbReference type="NCBI Taxonomy" id="1863"/>
    <lineage>
        <taxon>Bacteria</taxon>
        <taxon>Bacillati</taxon>
        <taxon>Actinomycetota</taxon>
        <taxon>Actinomycetes</taxon>
        <taxon>Micrococcales</taxon>
        <taxon>Dermatophilaceae</taxon>
        <taxon>Dermatophilus</taxon>
    </lineage>
</organism>
<gene>
    <name evidence="7" type="ORF">NCTC7915_00068</name>
</gene>
<dbReference type="PROSITE" id="PS50895">
    <property type="entry name" value="SURF1"/>
    <property type="match status" value="1"/>
</dbReference>
<keyword evidence="4 6" id="KW-1133">Transmembrane helix</keyword>
<evidence type="ECO:0000256" key="2">
    <source>
        <dbReference type="ARBA" id="ARBA00007165"/>
    </source>
</evidence>
<dbReference type="InterPro" id="IPR002994">
    <property type="entry name" value="Surf1/Shy1"/>
</dbReference>
<evidence type="ECO:0000256" key="4">
    <source>
        <dbReference type="ARBA" id="ARBA00022989"/>
    </source>
</evidence>
<dbReference type="CDD" id="cd06662">
    <property type="entry name" value="SURF1"/>
    <property type="match status" value="1"/>
</dbReference>